<reference evidence="3" key="1">
    <citation type="journal article" date="2020" name="Nat. Commun.">
        <title>Genome assembly of wild tea tree DASZ reveals pedigree and selection history of tea varieties.</title>
        <authorList>
            <person name="Zhang W."/>
            <person name="Zhang Y."/>
            <person name="Qiu H."/>
            <person name="Guo Y."/>
            <person name="Wan H."/>
            <person name="Zhang X."/>
            <person name="Scossa F."/>
            <person name="Alseekh S."/>
            <person name="Zhang Q."/>
            <person name="Wang P."/>
            <person name="Xu L."/>
            <person name="Schmidt M.H."/>
            <person name="Jia X."/>
            <person name="Li D."/>
            <person name="Zhu A."/>
            <person name="Guo F."/>
            <person name="Chen W."/>
            <person name="Ni D."/>
            <person name="Usadel B."/>
            <person name="Fernie A.R."/>
            <person name="Wen W."/>
        </authorList>
    </citation>
    <scope>NUCLEOTIDE SEQUENCE [LARGE SCALE GENOMIC DNA]</scope>
    <source>
        <strain evidence="3">cv. G240</strain>
    </source>
</reference>
<comment type="caution">
    <text evidence="2">The sequence shown here is derived from an EMBL/GenBank/DDBJ whole genome shotgun (WGS) entry which is preliminary data.</text>
</comment>
<name>A0A7J7I6U1_CAMSI</name>
<evidence type="ECO:0000256" key="1">
    <source>
        <dbReference type="SAM" id="MobiDB-lite"/>
    </source>
</evidence>
<gene>
    <name evidence="2" type="ORF">HYC85_001959</name>
</gene>
<protein>
    <submittedName>
        <fullName evidence="2">Uncharacterized protein</fullName>
    </submittedName>
</protein>
<sequence length="63" mass="7008">MASSSQFIPTIESSSSTHFGFSTDDDSLSNGDQEMASQHYNKCVRKMVTSVLPRQICFFHGKC</sequence>
<keyword evidence="3" id="KW-1185">Reference proteome</keyword>
<evidence type="ECO:0000313" key="3">
    <source>
        <dbReference type="Proteomes" id="UP000593564"/>
    </source>
</evidence>
<dbReference type="Proteomes" id="UP000593564">
    <property type="component" value="Unassembled WGS sequence"/>
</dbReference>
<accession>A0A7J7I6U1</accession>
<proteinExistence type="predicted"/>
<feature type="compositionally biased region" description="Polar residues" evidence="1">
    <location>
        <begin position="1"/>
        <end position="20"/>
    </location>
</feature>
<evidence type="ECO:0000313" key="2">
    <source>
        <dbReference type="EMBL" id="KAF5960750.1"/>
    </source>
</evidence>
<dbReference type="EMBL" id="JACBKZ010000001">
    <property type="protein sequence ID" value="KAF5960750.1"/>
    <property type="molecule type" value="Genomic_DNA"/>
</dbReference>
<feature type="region of interest" description="Disordered" evidence="1">
    <location>
        <begin position="1"/>
        <end position="33"/>
    </location>
</feature>
<reference evidence="2 3" key="2">
    <citation type="submission" date="2020-07" db="EMBL/GenBank/DDBJ databases">
        <title>Genome assembly of wild tea tree DASZ reveals pedigree and selection history of tea varieties.</title>
        <authorList>
            <person name="Zhang W."/>
        </authorList>
    </citation>
    <scope>NUCLEOTIDE SEQUENCE [LARGE SCALE GENOMIC DNA]</scope>
    <source>
        <strain evidence="3">cv. G240</strain>
        <tissue evidence="2">Leaf</tissue>
    </source>
</reference>
<dbReference type="AlphaFoldDB" id="A0A7J7I6U1"/>
<organism evidence="2 3">
    <name type="scientific">Camellia sinensis</name>
    <name type="common">Tea plant</name>
    <name type="synonym">Thea sinensis</name>
    <dbReference type="NCBI Taxonomy" id="4442"/>
    <lineage>
        <taxon>Eukaryota</taxon>
        <taxon>Viridiplantae</taxon>
        <taxon>Streptophyta</taxon>
        <taxon>Embryophyta</taxon>
        <taxon>Tracheophyta</taxon>
        <taxon>Spermatophyta</taxon>
        <taxon>Magnoliopsida</taxon>
        <taxon>eudicotyledons</taxon>
        <taxon>Gunneridae</taxon>
        <taxon>Pentapetalae</taxon>
        <taxon>asterids</taxon>
        <taxon>Ericales</taxon>
        <taxon>Theaceae</taxon>
        <taxon>Camellia</taxon>
    </lineage>
</organism>